<protein>
    <recommendedName>
        <fullName evidence="2">DUF7511 domain-containing protein</fullName>
    </recommendedName>
</protein>
<proteinExistence type="predicted"/>
<dbReference type="InterPro" id="IPR055933">
    <property type="entry name" value="DUF7511"/>
</dbReference>
<dbReference type="STRING" id="1121945.GCA_000421805_02405"/>
<feature type="domain" description="DUF7511" evidence="2">
    <location>
        <begin position="22"/>
        <end position="62"/>
    </location>
</feature>
<evidence type="ECO:0000259" key="2">
    <source>
        <dbReference type="Pfam" id="PF24351"/>
    </source>
</evidence>
<dbReference type="Pfam" id="PF24351">
    <property type="entry name" value="DUF7511"/>
    <property type="match status" value="1"/>
</dbReference>
<evidence type="ECO:0000256" key="1">
    <source>
        <dbReference type="SAM" id="MobiDB-lite"/>
    </source>
</evidence>
<dbReference type="RefSeq" id="WP_049932369.1">
    <property type="nucleotide sequence ID" value="NZ_ATXS01000010.1"/>
</dbReference>
<sequence length="62" mass="7094">MSTSTSSARVRDGSPELVCKRTDDGDGGGEVTFFERDVDPDERTTRWITVREEDCVPRDDWR</sequence>
<evidence type="ECO:0000313" key="3">
    <source>
        <dbReference type="EMBL" id="OSO97805.1"/>
    </source>
</evidence>
<accession>A0A1X4GKS5</accession>
<feature type="region of interest" description="Disordered" evidence="1">
    <location>
        <begin position="1"/>
        <end position="34"/>
    </location>
</feature>
<evidence type="ECO:0000313" key="4">
    <source>
        <dbReference type="Proteomes" id="UP000193587"/>
    </source>
</evidence>
<dbReference type="EMBL" id="NEDJ01000039">
    <property type="protein sequence ID" value="OSO97805.1"/>
    <property type="molecule type" value="Genomic_DNA"/>
</dbReference>
<dbReference type="Proteomes" id="UP000193587">
    <property type="component" value="Unassembled WGS sequence"/>
</dbReference>
<comment type="caution">
    <text evidence="3">The sequence shown here is derived from an EMBL/GenBank/DDBJ whole genome shotgun (WGS) entry which is preliminary data.</text>
</comment>
<gene>
    <name evidence="3" type="ORF">B9H04_11325</name>
</gene>
<reference evidence="3 4" key="1">
    <citation type="submission" date="2017-04" db="EMBL/GenBank/DDBJ databases">
        <title>MLSA of the genus Halorubrum.</title>
        <authorList>
            <person name="De La Haba R."/>
            <person name="Sanchez-Porro C."/>
            <person name="Infante-Dominguez C."/>
            <person name="Ventosa A."/>
        </authorList>
    </citation>
    <scope>NUCLEOTIDE SEQUENCE [LARGE SCALE GENOMIC DNA]</scope>
    <source>
        <strain evidence="3 4">DSM 17463</strain>
    </source>
</reference>
<organism evidence="3 4">
    <name type="scientific">Halorubrum ezzemoulense DSM 17463</name>
    <dbReference type="NCBI Taxonomy" id="1121945"/>
    <lineage>
        <taxon>Archaea</taxon>
        <taxon>Methanobacteriati</taxon>
        <taxon>Methanobacteriota</taxon>
        <taxon>Stenosarchaea group</taxon>
        <taxon>Halobacteria</taxon>
        <taxon>Halobacteriales</taxon>
        <taxon>Haloferacaceae</taxon>
        <taxon>Halorubrum</taxon>
    </lineage>
</organism>
<feature type="compositionally biased region" description="Basic and acidic residues" evidence="1">
    <location>
        <begin position="9"/>
        <end position="24"/>
    </location>
</feature>
<dbReference type="AlphaFoldDB" id="A0A1X4GKS5"/>
<name>A0A1X4GKS5_HALEZ</name>